<dbReference type="InterPro" id="IPR000014">
    <property type="entry name" value="PAS"/>
</dbReference>
<proteinExistence type="predicted"/>
<dbReference type="InterPro" id="IPR036890">
    <property type="entry name" value="HATPase_C_sf"/>
</dbReference>
<dbReference type="Gene3D" id="3.30.565.10">
    <property type="entry name" value="Histidine kinase-like ATPase, C-terminal domain"/>
    <property type="match status" value="1"/>
</dbReference>
<dbReference type="Pfam" id="PF02518">
    <property type="entry name" value="HATPase_c"/>
    <property type="match status" value="1"/>
</dbReference>
<dbReference type="Gene3D" id="1.10.287.130">
    <property type="match status" value="1"/>
</dbReference>
<dbReference type="GO" id="GO:0004673">
    <property type="term" value="F:protein histidine kinase activity"/>
    <property type="evidence" value="ECO:0007669"/>
    <property type="project" value="UniProtKB-EC"/>
</dbReference>
<sequence>MQGFRVLLVASEATSALDAALANRGLRVEQRAEKDAVFESGTDSPDCVVVVGEFDTGFLSRVKTHVGSVPVFFVTDGDGSAADNEGVTNGASVIDHPQTESERAALAARIERATQFADWSSPGEPDSLYRTVVEQSFDAIFIAQDGGFQFWNRKLTELTGLDDAELSETPLLDVIHPDDRERVASISERRRSGSDAPERYDVRIVTADGETRQCQVNVKDIEYHDNYGVLVSMHDVTEQRETEARFRAFVENSRDIVSFIDTDGNIRYHSPAVESVLGYTPDEQIGRSVFDFVHPEDRSEIERAYRDAVGEESNAGKSYRYRYRHADGSWVWLESIGSRQHSSLLDGFVVSSRDVTEQQRRESQLEQYETIIESIQLGAYVVDSDCVIQYVNEAAMSKIGVPRGRFVGEHVSAAVESGIVTEAQFERIESVLDSVLAGETDGVRFEVPISSSGRSRVVDFGITPVVEDDGSITGAVGIATDITDQKLYEQRLNALHSASRDLSAETTREGVAEIVSEVTADALEYEVNRVFLYDEATDALVPTAATEAATAISEAVTPVTRNPGRLWAVFESGEDRLLPDVTSGTWSEETPMGETHAELLVSIPSHGVLVICEDDEAMLRDHRRPLAKVLASNTKAALDRVEREQLLRRREAELARQNEQLDSFASAVSHDLQNPLNVAMGYLELAKETCDAPELDRIGEAHERMSAIVQDVLALAQNGQRVEEVEPVSLTQAALEAWNIVSPGTPDASLEIDTSLTIDAHPGRLRQLLENLLSNAIRYGGDDVTVSIGPLDDRNGFYVEDDGPGIDDDERPRIFEAGYTTGSEGTGFGLNIVQSIVSAHGWSIWFTDGVEGGARFEITTEADR</sequence>
<gene>
    <name evidence="9" type="ORF">ACFQJC_05485</name>
</gene>
<dbReference type="PROSITE" id="PS50112">
    <property type="entry name" value="PAS"/>
    <property type="match status" value="3"/>
</dbReference>
<evidence type="ECO:0000313" key="9">
    <source>
        <dbReference type="EMBL" id="MFC7202956.1"/>
    </source>
</evidence>
<evidence type="ECO:0000259" key="6">
    <source>
        <dbReference type="PROSITE" id="PS50109"/>
    </source>
</evidence>
<dbReference type="InterPro" id="IPR013655">
    <property type="entry name" value="PAS_fold_3"/>
</dbReference>
<evidence type="ECO:0000259" key="7">
    <source>
        <dbReference type="PROSITE" id="PS50112"/>
    </source>
</evidence>
<feature type="domain" description="PAC" evidence="8">
    <location>
        <begin position="198"/>
        <end position="248"/>
    </location>
</feature>
<dbReference type="SMART" id="SM00387">
    <property type="entry name" value="HATPase_c"/>
    <property type="match status" value="1"/>
</dbReference>
<feature type="domain" description="PAS" evidence="7">
    <location>
        <begin position="364"/>
        <end position="439"/>
    </location>
</feature>
<reference evidence="9 10" key="1">
    <citation type="journal article" date="2019" name="Int. J. Syst. Evol. Microbiol.">
        <title>The Global Catalogue of Microorganisms (GCM) 10K type strain sequencing project: providing services to taxonomists for standard genome sequencing and annotation.</title>
        <authorList>
            <consortium name="The Broad Institute Genomics Platform"/>
            <consortium name="The Broad Institute Genome Sequencing Center for Infectious Disease"/>
            <person name="Wu L."/>
            <person name="Ma J."/>
        </authorList>
    </citation>
    <scope>NUCLEOTIDE SEQUENCE [LARGE SCALE GENOMIC DNA]</scope>
    <source>
        <strain evidence="9 10">DSM 29988</strain>
    </source>
</reference>
<dbReference type="Proteomes" id="UP001596481">
    <property type="component" value="Unassembled WGS sequence"/>
</dbReference>
<evidence type="ECO:0000256" key="4">
    <source>
        <dbReference type="ARBA" id="ARBA00022679"/>
    </source>
</evidence>
<evidence type="ECO:0000259" key="8">
    <source>
        <dbReference type="PROSITE" id="PS50113"/>
    </source>
</evidence>
<evidence type="ECO:0000256" key="2">
    <source>
        <dbReference type="ARBA" id="ARBA00012438"/>
    </source>
</evidence>
<dbReference type="InterPro" id="IPR013656">
    <property type="entry name" value="PAS_4"/>
</dbReference>
<dbReference type="InterPro" id="IPR003594">
    <property type="entry name" value="HATPase_dom"/>
</dbReference>
<dbReference type="InterPro" id="IPR013767">
    <property type="entry name" value="PAS_fold"/>
</dbReference>
<dbReference type="SMART" id="SM00086">
    <property type="entry name" value="PAC"/>
    <property type="match status" value="3"/>
</dbReference>
<dbReference type="InterPro" id="IPR035965">
    <property type="entry name" value="PAS-like_dom_sf"/>
</dbReference>
<dbReference type="NCBIfam" id="TIGR00229">
    <property type="entry name" value="sensory_box"/>
    <property type="match status" value="3"/>
</dbReference>
<dbReference type="Pfam" id="PF00512">
    <property type="entry name" value="HisKA"/>
    <property type="match status" value="1"/>
</dbReference>
<dbReference type="Gene3D" id="3.30.450.20">
    <property type="entry name" value="PAS domain"/>
    <property type="match status" value="3"/>
</dbReference>
<dbReference type="CDD" id="cd00082">
    <property type="entry name" value="HisKA"/>
    <property type="match status" value="1"/>
</dbReference>
<name>A0ABD5ZCI9_9EURY</name>
<dbReference type="EMBL" id="JBHTAA010000001">
    <property type="protein sequence ID" value="MFC7202956.1"/>
    <property type="molecule type" value="Genomic_DNA"/>
</dbReference>
<comment type="catalytic activity">
    <reaction evidence="1">
        <text>ATP + protein L-histidine = ADP + protein N-phospho-L-histidine.</text>
        <dbReference type="EC" id="2.7.13.3"/>
    </reaction>
</comment>
<dbReference type="SMART" id="SM00091">
    <property type="entry name" value="PAS"/>
    <property type="match status" value="3"/>
</dbReference>
<dbReference type="Pfam" id="PF08448">
    <property type="entry name" value="PAS_4"/>
    <property type="match status" value="1"/>
</dbReference>
<dbReference type="InterPro" id="IPR036097">
    <property type="entry name" value="HisK_dim/P_sf"/>
</dbReference>
<organism evidence="9 10">
    <name type="scientific">Haloferax namakaokahaiae</name>
    <dbReference type="NCBI Taxonomy" id="1748331"/>
    <lineage>
        <taxon>Archaea</taxon>
        <taxon>Methanobacteriati</taxon>
        <taxon>Methanobacteriota</taxon>
        <taxon>Stenosarchaea group</taxon>
        <taxon>Halobacteria</taxon>
        <taxon>Halobacteriales</taxon>
        <taxon>Haloferacaceae</taxon>
        <taxon>Haloferax</taxon>
    </lineage>
</organism>
<dbReference type="PANTHER" id="PTHR43304:SF1">
    <property type="entry name" value="PAC DOMAIN-CONTAINING PROTEIN"/>
    <property type="match status" value="1"/>
</dbReference>
<dbReference type="Pfam" id="PF08447">
    <property type="entry name" value="PAS_3"/>
    <property type="match status" value="1"/>
</dbReference>
<dbReference type="EC" id="2.7.13.3" evidence="2"/>
<dbReference type="AlphaFoldDB" id="A0ABD5ZCI9"/>
<dbReference type="InterPro" id="IPR005467">
    <property type="entry name" value="His_kinase_dom"/>
</dbReference>
<dbReference type="CDD" id="cd00130">
    <property type="entry name" value="PAS"/>
    <property type="match status" value="3"/>
</dbReference>
<accession>A0ABD5ZCI9</accession>
<protein>
    <recommendedName>
        <fullName evidence="2">histidine kinase</fullName>
        <ecNumber evidence="2">2.7.13.3</ecNumber>
    </recommendedName>
</protein>
<feature type="domain" description="PAC" evidence="8">
    <location>
        <begin position="317"/>
        <end position="367"/>
    </location>
</feature>
<keyword evidence="4" id="KW-0808">Transferase</keyword>
<evidence type="ECO:0000256" key="3">
    <source>
        <dbReference type="ARBA" id="ARBA00022553"/>
    </source>
</evidence>
<dbReference type="InterPro" id="IPR052162">
    <property type="entry name" value="Sensor_kinase/Photoreceptor"/>
</dbReference>
<dbReference type="CDD" id="cd00075">
    <property type="entry name" value="HATPase"/>
    <property type="match status" value="1"/>
</dbReference>
<dbReference type="Gene3D" id="3.30.450.40">
    <property type="match status" value="1"/>
</dbReference>
<dbReference type="SUPFAM" id="SSF55785">
    <property type="entry name" value="PYP-like sensor domain (PAS domain)"/>
    <property type="match status" value="3"/>
</dbReference>
<dbReference type="PROSITE" id="PS50113">
    <property type="entry name" value="PAC"/>
    <property type="match status" value="3"/>
</dbReference>
<feature type="domain" description="PAS" evidence="7">
    <location>
        <begin position="145"/>
        <end position="194"/>
    </location>
</feature>
<evidence type="ECO:0000256" key="1">
    <source>
        <dbReference type="ARBA" id="ARBA00000085"/>
    </source>
</evidence>
<feature type="domain" description="PAS" evidence="7">
    <location>
        <begin position="242"/>
        <end position="312"/>
    </location>
</feature>
<dbReference type="PANTHER" id="PTHR43304">
    <property type="entry name" value="PHYTOCHROME-LIKE PROTEIN CPH1"/>
    <property type="match status" value="1"/>
</dbReference>
<dbReference type="SUPFAM" id="SSF47384">
    <property type="entry name" value="Homodimeric domain of signal transducing histidine kinase"/>
    <property type="match status" value="1"/>
</dbReference>
<dbReference type="PRINTS" id="PR00344">
    <property type="entry name" value="BCTRLSENSOR"/>
</dbReference>
<keyword evidence="5 9" id="KW-0418">Kinase</keyword>
<evidence type="ECO:0000256" key="5">
    <source>
        <dbReference type="ARBA" id="ARBA00022777"/>
    </source>
</evidence>
<dbReference type="PROSITE" id="PS50109">
    <property type="entry name" value="HIS_KIN"/>
    <property type="match status" value="1"/>
</dbReference>
<dbReference type="RefSeq" id="WP_390222241.1">
    <property type="nucleotide sequence ID" value="NZ_JBHTAA010000001.1"/>
</dbReference>
<dbReference type="SUPFAM" id="SSF55874">
    <property type="entry name" value="ATPase domain of HSP90 chaperone/DNA topoisomerase II/histidine kinase"/>
    <property type="match status" value="1"/>
</dbReference>
<dbReference type="Pfam" id="PF00989">
    <property type="entry name" value="PAS"/>
    <property type="match status" value="1"/>
</dbReference>
<dbReference type="InterPro" id="IPR029016">
    <property type="entry name" value="GAF-like_dom_sf"/>
</dbReference>
<dbReference type="InterPro" id="IPR001610">
    <property type="entry name" value="PAC"/>
</dbReference>
<feature type="domain" description="Histidine kinase" evidence="6">
    <location>
        <begin position="667"/>
        <end position="864"/>
    </location>
</feature>
<dbReference type="SUPFAM" id="SSF55781">
    <property type="entry name" value="GAF domain-like"/>
    <property type="match status" value="1"/>
</dbReference>
<feature type="domain" description="PAC" evidence="8">
    <location>
        <begin position="441"/>
        <end position="494"/>
    </location>
</feature>
<dbReference type="InterPro" id="IPR003661">
    <property type="entry name" value="HisK_dim/P_dom"/>
</dbReference>
<dbReference type="InterPro" id="IPR000700">
    <property type="entry name" value="PAS-assoc_C"/>
</dbReference>
<dbReference type="InterPro" id="IPR004358">
    <property type="entry name" value="Sig_transdc_His_kin-like_C"/>
</dbReference>
<keyword evidence="10" id="KW-1185">Reference proteome</keyword>
<dbReference type="SMART" id="SM00388">
    <property type="entry name" value="HisKA"/>
    <property type="match status" value="1"/>
</dbReference>
<keyword evidence="3" id="KW-0597">Phosphoprotein</keyword>
<comment type="caution">
    <text evidence="9">The sequence shown here is derived from an EMBL/GenBank/DDBJ whole genome shotgun (WGS) entry which is preliminary data.</text>
</comment>
<evidence type="ECO:0000313" key="10">
    <source>
        <dbReference type="Proteomes" id="UP001596481"/>
    </source>
</evidence>